<sequence length="188" mass="22203">MLQQSQAEKSKQAVDGEKSRQSSKLQDKIRLRKEERIRLKQEAGMHVSEEESNSRPSTVDSKKTPPLFALHREKTVVNVDITEDQKQAVFNKLVREQTSLHDKIKQQQEQQQEMLRRRLDKSRGKKEMQAKEIMDMSERQKKEYHKTKTEERDRQLQQMQQKIAKSKHRARSRSPNNMGASPIPEDQE</sequence>
<protein>
    <submittedName>
        <fullName evidence="2">Uncharacterized protein</fullName>
    </submittedName>
</protein>
<organism evidence="2 3">
    <name type="scientific">Mytilus edulis</name>
    <name type="common">Blue mussel</name>
    <dbReference type="NCBI Taxonomy" id="6550"/>
    <lineage>
        <taxon>Eukaryota</taxon>
        <taxon>Metazoa</taxon>
        <taxon>Spiralia</taxon>
        <taxon>Lophotrochozoa</taxon>
        <taxon>Mollusca</taxon>
        <taxon>Bivalvia</taxon>
        <taxon>Autobranchia</taxon>
        <taxon>Pteriomorphia</taxon>
        <taxon>Mytilida</taxon>
        <taxon>Mytiloidea</taxon>
        <taxon>Mytilidae</taxon>
        <taxon>Mytilinae</taxon>
        <taxon>Mytilus</taxon>
    </lineage>
</organism>
<dbReference type="EMBL" id="CAJPWZ010003288">
    <property type="protein sequence ID" value="CAG2255884.1"/>
    <property type="molecule type" value="Genomic_DNA"/>
</dbReference>
<proteinExistence type="predicted"/>
<feature type="region of interest" description="Disordered" evidence="1">
    <location>
        <begin position="1"/>
        <end position="67"/>
    </location>
</feature>
<evidence type="ECO:0000313" key="2">
    <source>
        <dbReference type="EMBL" id="CAG2255884.1"/>
    </source>
</evidence>
<comment type="caution">
    <text evidence="2">The sequence shown here is derived from an EMBL/GenBank/DDBJ whole genome shotgun (WGS) entry which is preliminary data.</text>
</comment>
<name>A0A8S3VPH2_MYTED</name>
<dbReference type="AlphaFoldDB" id="A0A8S3VPH2"/>
<accession>A0A8S3VPH2</accession>
<feature type="compositionally biased region" description="Basic and acidic residues" evidence="1">
    <location>
        <begin position="114"/>
        <end position="155"/>
    </location>
</feature>
<dbReference type="Proteomes" id="UP000683360">
    <property type="component" value="Unassembled WGS sequence"/>
</dbReference>
<reference evidence="2" key="1">
    <citation type="submission" date="2021-03" db="EMBL/GenBank/DDBJ databases">
        <authorList>
            <person name="Bekaert M."/>
        </authorList>
    </citation>
    <scope>NUCLEOTIDE SEQUENCE</scope>
</reference>
<dbReference type="OrthoDB" id="6159501at2759"/>
<evidence type="ECO:0000256" key="1">
    <source>
        <dbReference type="SAM" id="MobiDB-lite"/>
    </source>
</evidence>
<gene>
    <name evidence="2" type="ORF">MEDL_67280</name>
</gene>
<feature type="region of interest" description="Disordered" evidence="1">
    <location>
        <begin position="101"/>
        <end position="188"/>
    </location>
</feature>
<keyword evidence="3" id="KW-1185">Reference proteome</keyword>
<feature type="compositionally biased region" description="Basic and acidic residues" evidence="1">
    <location>
        <begin position="8"/>
        <end position="53"/>
    </location>
</feature>
<evidence type="ECO:0000313" key="3">
    <source>
        <dbReference type="Proteomes" id="UP000683360"/>
    </source>
</evidence>